<feature type="region of interest" description="Disordered" evidence="1">
    <location>
        <begin position="95"/>
        <end position="220"/>
    </location>
</feature>
<evidence type="ECO:0000313" key="2">
    <source>
        <dbReference type="EMBL" id="CUF95356.1"/>
    </source>
</evidence>
<evidence type="ECO:0000256" key="1">
    <source>
        <dbReference type="SAM" id="MobiDB-lite"/>
    </source>
</evidence>
<protein>
    <submittedName>
        <fullName evidence="2">Uncharacterized protein</fullName>
    </submittedName>
</protein>
<dbReference type="EMBL" id="CYKH01000459">
    <property type="protein sequence ID" value="CUF95356.1"/>
    <property type="molecule type" value="Genomic_DNA"/>
</dbReference>
<proteinExistence type="predicted"/>
<gene>
    <name evidence="2" type="ORF">BSAL_04230</name>
</gene>
<name>A0A0S4IUD1_BODSA</name>
<dbReference type="VEuPathDB" id="TriTrypDB:BSAL_04230"/>
<accession>A0A0S4IUD1</accession>
<feature type="region of interest" description="Disordered" evidence="1">
    <location>
        <begin position="68"/>
        <end position="87"/>
    </location>
</feature>
<sequence length="220" mass="23435">MASSTSSLNEYYTAALTNSERARREEVERAWKEHWATILSLKQQELMQAKACSGVLLSELAGSLSLRARPASSSGVSTATRDSTQSLADRLSRITSARNQQQVQPQAAVSATAERRAVANPSAGSARMETAASAPTAQRRDDAASLPDASNLNSRKVGKAESLRLLVRGTPDQQMAKRVHEAEKSLPRVMTTGASTRPTVAAAAPPPPHTSPSSRRFAGK</sequence>
<keyword evidence="3" id="KW-1185">Reference proteome</keyword>
<dbReference type="AlphaFoldDB" id="A0A0S4IUD1"/>
<feature type="compositionally biased region" description="Polar residues" evidence="1">
    <location>
        <begin position="76"/>
        <end position="87"/>
    </location>
</feature>
<feature type="compositionally biased region" description="Low complexity" evidence="1">
    <location>
        <begin position="194"/>
        <end position="203"/>
    </location>
</feature>
<feature type="compositionally biased region" description="Low complexity" evidence="1">
    <location>
        <begin position="211"/>
        <end position="220"/>
    </location>
</feature>
<organism evidence="2 3">
    <name type="scientific">Bodo saltans</name>
    <name type="common">Flagellated protozoan</name>
    <dbReference type="NCBI Taxonomy" id="75058"/>
    <lineage>
        <taxon>Eukaryota</taxon>
        <taxon>Discoba</taxon>
        <taxon>Euglenozoa</taxon>
        <taxon>Kinetoplastea</taxon>
        <taxon>Metakinetoplastina</taxon>
        <taxon>Eubodonida</taxon>
        <taxon>Bodonidae</taxon>
        <taxon>Bodo</taxon>
    </lineage>
</organism>
<dbReference type="Proteomes" id="UP000051952">
    <property type="component" value="Unassembled WGS sequence"/>
</dbReference>
<feature type="compositionally biased region" description="Low complexity" evidence="1">
    <location>
        <begin position="97"/>
        <end position="112"/>
    </location>
</feature>
<evidence type="ECO:0000313" key="3">
    <source>
        <dbReference type="Proteomes" id="UP000051952"/>
    </source>
</evidence>
<reference evidence="3" key="1">
    <citation type="submission" date="2015-09" db="EMBL/GenBank/DDBJ databases">
        <authorList>
            <consortium name="Pathogen Informatics"/>
        </authorList>
    </citation>
    <scope>NUCLEOTIDE SEQUENCE [LARGE SCALE GENOMIC DNA]</scope>
    <source>
        <strain evidence="3">Lake Konstanz</strain>
    </source>
</reference>